<comment type="similarity">
    <text evidence="3">Belongs to the bacterial glucokinase family.</text>
</comment>
<organism evidence="4 5">
    <name type="scientific">Zobellella iuensis</name>
    <dbReference type="NCBI Taxonomy" id="2803811"/>
    <lineage>
        <taxon>Bacteria</taxon>
        <taxon>Pseudomonadati</taxon>
        <taxon>Pseudomonadota</taxon>
        <taxon>Gammaproteobacteria</taxon>
        <taxon>Aeromonadales</taxon>
        <taxon>Aeromonadaceae</taxon>
        <taxon>Zobellella</taxon>
    </lineage>
</organism>
<sequence>MTTACLIADIGGTKGRFALVEQGTLAPRDIRVLAVSAHEHLEQAIRHYLAEEAGA</sequence>
<protein>
    <submittedName>
        <fullName evidence="4">Glucokinase</fullName>
    </submittedName>
</protein>
<dbReference type="RefSeq" id="WP_202083884.1">
    <property type="nucleotide sequence ID" value="NZ_JAERTZ010000018.1"/>
</dbReference>
<evidence type="ECO:0000256" key="1">
    <source>
        <dbReference type="ARBA" id="ARBA00022679"/>
    </source>
</evidence>
<keyword evidence="2" id="KW-0418">Kinase</keyword>
<evidence type="ECO:0000256" key="2">
    <source>
        <dbReference type="ARBA" id="ARBA00022777"/>
    </source>
</evidence>
<proteinExistence type="inferred from homology"/>
<dbReference type="EMBL" id="JAERTZ010000018">
    <property type="protein sequence ID" value="MBL1377229.1"/>
    <property type="molecule type" value="Genomic_DNA"/>
</dbReference>
<evidence type="ECO:0000256" key="3">
    <source>
        <dbReference type="RuleBase" id="RU004046"/>
    </source>
</evidence>
<dbReference type="Pfam" id="PF02685">
    <property type="entry name" value="Glucokinase"/>
    <property type="match status" value="1"/>
</dbReference>
<comment type="caution">
    <text evidence="4">The sequence shown here is derived from an EMBL/GenBank/DDBJ whole genome shotgun (WGS) entry which is preliminary data.</text>
</comment>
<keyword evidence="5" id="KW-1185">Reference proteome</keyword>
<evidence type="ECO:0000313" key="5">
    <source>
        <dbReference type="Proteomes" id="UP000638570"/>
    </source>
</evidence>
<keyword evidence="1" id="KW-0808">Transferase</keyword>
<evidence type="ECO:0000313" key="4">
    <source>
        <dbReference type="EMBL" id="MBL1377229.1"/>
    </source>
</evidence>
<reference evidence="5" key="1">
    <citation type="submission" date="2021-01" db="EMBL/GenBank/DDBJ databases">
        <title>Genome public.</title>
        <authorList>
            <person name="Liu C."/>
            <person name="Sun Q."/>
        </authorList>
    </citation>
    <scope>NUCLEOTIDE SEQUENCE [LARGE SCALE GENOMIC DNA]</scope>
    <source>
        <strain evidence="5">CGMCC 1.18722</strain>
    </source>
</reference>
<gene>
    <name evidence="4" type="ORF">JKV55_07765</name>
</gene>
<dbReference type="Proteomes" id="UP000638570">
    <property type="component" value="Unassembled WGS sequence"/>
</dbReference>
<accession>A0ABS1QQT0</accession>
<dbReference type="InterPro" id="IPR003836">
    <property type="entry name" value="Glucokinase"/>
</dbReference>
<dbReference type="Gene3D" id="3.30.420.40">
    <property type="match status" value="1"/>
</dbReference>
<name>A0ABS1QQT0_9GAMM</name>